<dbReference type="InterPro" id="IPR032675">
    <property type="entry name" value="LRR_dom_sf"/>
</dbReference>
<sequence>MAPWLATKYPCAVYNYDCAFLNTTTPAPGSLAFLDEHVLVTLNFVHCSALVMLPEAQRFKQLLGFNLKHVTLIDWSRAAAITPDCFPYMVFLCLAYVNLTKIPDGMLGPLPPLLQDIEFTHTNLSVIPDDLYEHWPSVGMLYFEFSGIQQVPDTLTQMPLFDFSLIGNQIHNVSILAAMPTIGVYVSVDLNPITTLPMAFDQAEVALVVLSAEHTQLADASEQLLSKIRALYAAGTPLCASEAALDTTVVCDSDYARASGKCFLF</sequence>
<accession>A0AAV2YU94</accession>
<evidence type="ECO:0000313" key="1">
    <source>
        <dbReference type="EMBL" id="DAZ96958.1"/>
    </source>
</evidence>
<reference evidence="1" key="2">
    <citation type="journal article" date="2023" name="Microbiol Resour">
        <title>Decontamination and Annotation of the Draft Genome Sequence of the Oomycete Lagenidium giganteum ARSEF 373.</title>
        <authorList>
            <person name="Morgan W.R."/>
            <person name="Tartar A."/>
        </authorList>
    </citation>
    <scope>NUCLEOTIDE SEQUENCE</scope>
    <source>
        <strain evidence="1">ARSEF 373</strain>
    </source>
</reference>
<organism evidence="1 2">
    <name type="scientific">Lagenidium giganteum</name>
    <dbReference type="NCBI Taxonomy" id="4803"/>
    <lineage>
        <taxon>Eukaryota</taxon>
        <taxon>Sar</taxon>
        <taxon>Stramenopiles</taxon>
        <taxon>Oomycota</taxon>
        <taxon>Peronosporomycetes</taxon>
        <taxon>Pythiales</taxon>
        <taxon>Pythiaceae</taxon>
    </lineage>
</organism>
<comment type="caution">
    <text evidence="1">The sequence shown here is derived from an EMBL/GenBank/DDBJ whole genome shotgun (WGS) entry which is preliminary data.</text>
</comment>
<reference evidence="1" key="1">
    <citation type="submission" date="2022-11" db="EMBL/GenBank/DDBJ databases">
        <authorList>
            <person name="Morgan W.R."/>
            <person name="Tartar A."/>
        </authorList>
    </citation>
    <scope>NUCLEOTIDE SEQUENCE</scope>
    <source>
        <strain evidence="1">ARSEF 373</strain>
    </source>
</reference>
<proteinExistence type="predicted"/>
<evidence type="ECO:0000313" key="2">
    <source>
        <dbReference type="Proteomes" id="UP001146120"/>
    </source>
</evidence>
<dbReference type="AlphaFoldDB" id="A0AAV2YU94"/>
<dbReference type="Gene3D" id="3.80.10.10">
    <property type="entry name" value="Ribonuclease Inhibitor"/>
    <property type="match status" value="1"/>
</dbReference>
<dbReference type="SUPFAM" id="SSF52058">
    <property type="entry name" value="L domain-like"/>
    <property type="match status" value="1"/>
</dbReference>
<evidence type="ECO:0008006" key="3">
    <source>
        <dbReference type="Google" id="ProtNLM"/>
    </source>
</evidence>
<dbReference type="EMBL" id="DAKRPA010000150">
    <property type="protein sequence ID" value="DAZ96958.1"/>
    <property type="molecule type" value="Genomic_DNA"/>
</dbReference>
<protein>
    <recommendedName>
        <fullName evidence="3">Leucine-rich repeat domain-containing protein</fullName>
    </recommendedName>
</protein>
<keyword evidence="2" id="KW-1185">Reference proteome</keyword>
<name>A0AAV2YU94_9STRA</name>
<gene>
    <name evidence="1" type="ORF">N0F65_012090</name>
</gene>
<dbReference type="Proteomes" id="UP001146120">
    <property type="component" value="Unassembled WGS sequence"/>
</dbReference>